<dbReference type="AlphaFoldDB" id="A0A9P7JKZ2"/>
<evidence type="ECO:0000313" key="3">
    <source>
        <dbReference type="Proteomes" id="UP000823399"/>
    </source>
</evidence>
<dbReference type="GeneID" id="64696862"/>
<feature type="region of interest" description="Disordered" evidence="1">
    <location>
        <begin position="109"/>
        <end position="134"/>
    </location>
</feature>
<dbReference type="RefSeq" id="XP_041284648.1">
    <property type="nucleotide sequence ID" value="XM_041434603.1"/>
</dbReference>
<reference evidence="2" key="1">
    <citation type="journal article" date="2020" name="New Phytol.">
        <title>Comparative genomics reveals dynamic genome evolution in host specialist ectomycorrhizal fungi.</title>
        <authorList>
            <person name="Lofgren L.A."/>
            <person name="Nguyen N.H."/>
            <person name="Vilgalys R."/>
            <person name="Ruytinx J."/>
            <person name="Liao H.L."/>
            <person name="Branco S."/>
            <person name="Kuo A."/>
            <person name="LaButti K."/>
            <person name="Lipzen A."/>
            <person name="Andreopoulos W."/>
            <person name="Pangilinan J."/>
            <person name="Riley R."/>
            <person name="Hundley H."/>
            <person name="Na H."/>
            <person name="Barry K."/>
            <person name="Grigoriev I.V."/>
            <person name="Stajich J.E."/>
            <person name="Kennedy P.G."/>
        </authorList>
    </citation>
    <scope>NUCLEOTIDE SEQUENCE</scope>
    <source>
        <strain evidence="2">FC423</strain>
    </source>
</reference>
<protein>
    <submittedName>
        <fullName evidence="2">Uncharacterized protein</fullName>
    </submittedName>
</protein>
<evidence type="ECO:0000256" key="1">
    <source>
        <dbReference type="SAM" id="MobiDB-lite"/>
    </source>
</evidence>
<comment type="caution">
    <text evidence="2">The sequence shown here is derived from an EMBL/GenBank/DDBJ whole genome shotgun (WGS) entry which is preliminary data.</text>
</comment>
<proteinExistence type="predicted"/>
<gene>
    <name evidence="2" type="ORF">F5147DRAFT_659545</name>
</gene>
<evidence type="ECO:0000313" key="2">
    <source>
        <dbReference type="EMBL" id="KAG2085334.1"/>
    </source>
</evidence>
<dbReference type="Proteomes" id="UP000823399">
    <property type="component" value="Unassembled WGS sequence"/>
</dbReference>
<dbReference type="EMBL" id="JABBWM010000178">
    <property type="protein sequence ID" value="KAG2085334.1"/>
    <property type="molecule type" value="Genomic_DNA"/>
</dbReference>
<sequence length="261" mass="28254">MNVSSLPVNLFLKRLTIGGAAACGGQYYVMLAPKNNAVDNKFGYMILHLLFTSPGVRGGKSCQATAWSNKQTSKTRQLLAKAALEVHQATTGDPETQFADYGNWNHDNHLPNGAHADNEEETENNAGDQAPYSEVGAVGQDDTALSAMCAQVIICLFLWWKHCGVESLTSEINGKIGSTFHLTNVGFLTPDELANVSLIKAGFLGCSPQQPTAAITLEYLELDHQICHHKHSFSVQAMGEVLCVLDKVSALQNIVHVINVF</sequence>
<accession>A0A9P7JKZ2</accession>
<organism evidence="2 3">
    <name type="scientific">Suillus discolor</name>
    <dbReference type="NCBI Taxonomy" id="1912936"/>
    <lineage>
        <taxon>Eukaryota</taxon>
        <taxon>Fungi</taxon>
        <taxon>Dikarya</taxon>
        <taxon>Basidiomycota</taxon>
        <taxon>Agaricomycotina</taxon>
        <taxon>Agaricomycetes</taxon>
        <taxon>Agaricomycetidae</taxon>
        <taxon>Boletales</taxon>
        <taxon>Suillineae</taxon>
        <taxon>Suillaceae</taxon>
        <taxon>Suillus</taxon>
    </lineage>
</organism>
<name>A0A9P7JKZ2_9AGAM</name>
<keyword evidence="3" id="KW-1185">Reference proteome</keyword>